<dbReference type="SUPFAM" id="SSF52374">
    <property type="entry name" value="Nucleotidylyl transferase"/>
    <property type="match status" value="1"/>
</dbReference>
<evidence type="ECO:0000313" key="15">
    <source>
        <dbReference type="EMBL" id="OGM99202.1"/>
    </source>
</evidence>
<dbReference type="SMART" id="SM00836">
    <property type="entry name" value="DALR_1"/>
    <property type="match status" value="1"/>
</dbReference>
<dbReference type="Pfam" id="PF03485">
    <property type="entry name" value="Arg_tRNA_synt_N"/>
    <property type="match status" value="1"/>
</dbReference>
<dbReference type="SUPFAM" id="SSF55190">
    <property type="entry name" value="Arginyl-tRNA synthetase (ArgRS), N-terminal 'additional' domain"/>
    <property type="match status" value="1"/>
</dbReference>
<feature type="domain" description="Arginyl tRNA synthetase N-terminal" evidence="14">
    <location>
        <begin position="1"/>
        <end position="83"/>
    </location>
</feature>
<dbReference type="InterPro" id="IPR001412">
    <property type="entry name" value="aa-tRNA-synth_I_CS"/>
</dbReference>
<evidence type="ECO:0000256" key="10">
    <source>
        <dbReference type="ARBA" id="ARBA00049339"/>
    </source>
</evidence>
<keyword evidence="6 11" id="KW-0547">Nucleotide-binding</keyword>
<dbReference type="FunFam" id="3.40.50.620:FF:000116">
    <property type="entry name" value="Arginine--tRNA ligase"/>
    <property type="match status" value="1"/>
</dbReference>
<dbReference type="InterPro" id="IPR036695">
    <property type="entry name" value="Arg-tRNA-synth_N_sf"/>
</dbReference>
<dbReference type="Gene3D" id="1.10.730.10">
    <property type="entry name" value="Isoleucyl-tRNA Synthetase, Domain 1"/>
    <property type="match status" value="1"/>
</dbReference>
<evidence type="ECO:0000256" key="3">
    <source>
        <dbReference type="ARBA" id="ARBA00011245"/>
    </source>
</evidence>
<keyword evidence="4 11" id="KW-0963">Cytoplasm</keyword>
<dbReference type="InterPro" id="IPR008909">
    <property type="entry name" value="DALR_anticod-bd"/>
</dbReference>
<dbReference type="PROSITE" id="PS00178">
    <property type="entry name" value="AA_TRNA_LIGASE_I"/>
    <property type="match status" value="1"/>
</dbReference>
<evidence type="ECO:0000256" key="11">
    <source>
        <dbReference type="HAMAP-Rule" id="MF_00123"/>
    </source>
</evidence>
<keyword evidence="8 11" id="KW-0648">Protein biosynthesis</keyword>
<comment type="subunit">
    <text evidence="3 11">Monomer.</text>
</comment>
<evidence type="ECO:0000256" key="4">
    <source>
        <dbReference type="ARBA" id="ARBA00022490"/>
    </source>
</evidence>
<keyword evidence="5 11" id="KW-0436">Ligase</keyword>
<evidence type="ECO:0000256" key="9">
    <source>
        <dbReference type="ARBA" id="ARBA00023146"/>
    </source>
</evidence>
<dbReference type="Proteomes" id="UP000177594">
    <property type="component" value="Unassembled WGS sequence"/>
</dbReference>
<evidence type="ECO:0000256" key="7">
    <source>
        <dbReference type="ARBA" id="ARBA00022840"/>
    </source>
</evidence>
<dbReference type="InterPro" id="IPR035684">
    <property type="entry name" value="ArgRS_core"/>
</dbReference>
<gene>
    <name evidence="11" type="primary">argS</name>
    <name evidence="15" type="ORF">A2817_03685</name>
</gene>
<evidence type="ECO:0000256" key="6">
    <source>
        <dbReference type="ARBA" id="ARBA00022741"/>
    </source>
</evidence>
<dbReference type="Pfam" id="PF00750">
    <property type="entry name" value="tRNA-synt_1d"/>
    <property type="match status" value="1"/>
</dbReference>
<keyword evidence="7 11" id="KW-0067">ATP-binding</keyword>
<accession>A0A1F8EEG2</accession>
<protein>
    <recommendedName>
        <fullName evidence="11">Arginine--tRNA ligase</fullName>
        <ecNumber evidence="11">6.1.1.19</ecNumber>
    </recommendedName>
    <alternativeName>
        <fullName evidence="11">Arginyl-tRNA synthetase</fullName>
        <shortName evidence="11">ArgRS</shortName>
    </alternativeName>
</protein>
<evidence type="ECO:0000256" key="12">
    <source>
        <dbReference type="RuleBase" id="RU363038"/>
    </source>
</evidence>
<proteinExistence type="inferred from homology"/>
<dbReference type="PANTHER" id="PTHR11956:SF11">
    <property type="entry name" value="ARGININE--TRNA LIGASE, MITOCHONDRIAL-RELATED"/>
    <property type="match status" value="1"/>
</dbReference>
<organism evidence="15 16">
    <name type="scientific">Candidatus Yanofskybacteria bacterium RIFCSPHIGHO2_01_FULL_39_8b</name>
    <dbReference type="NCBI Taxonomy" id="1802659"/>
    <lineage>
        <taxon>Bacteria</taxon>
        <taxon>Candidatus Yanofskyibacteriota</taxon>
    </lineage>
</organism>
<evidence type="ECO:0000256" key="2">
    <source>
        <dbReference type="ARBA" id="ARBA00005594"/>
    </source>
</evidence>
<dbReference type="PRINTS" id="PR01038">
    <property type="entry name" value="TRNASYNTHARG"/>
</dbReference>
<dbReference type="EMBL" id="MGIZ01000025">
    <property type="protein sequence ID" value="OGM99202.1"/>
    <property type="molecule type" value="Genomic_DNA"/>
</dbReference>
<keyword evidence="9 11" id="KW-0030">Aminoacyl-tRNA synthetase</keyword>
<dbReference type="GO" id="GO:0004814">
    <property type="term" value="F:arginine-tRNA ligase activity"/>
    <property type="evidence" value="ECO:0007669"/>
    <property type="project" value="UniProtKB-UniRule"/>
</dbReference>
<dbReference type="SMART" id="SM01016">
    <property type="entry name" value="Arg_tRNA_synt_N"/>
    <property type="match status" value="1"/>
</dbReference>
<evidence type="ECO:0000259" key="13">
    <source>
        <dbReference type="SMART" id="SM00836"/>
    </source>
</evidence>
<feature type="domain" description="DALR anticodon binding" evidence="13">
    <location>
        <begin position="458"/>
        <end position="572"/>
    </location>
</feature>
<dbReference type="InterPro" id="IPR005148">
    <property type="entry name" value="Arg-tRNA-synth_N"/>
</dbReference>
<sequence>MKNWLGNKIKEFYPDVDFDVLMPPDERLGDYSVNLPFVLAKKNKKNPLDMGKEIIKKLTQDKEFQQYFSKIEFAGSGFINFYLADEFLWKQLLEIHRNRDLFGKSKEGNGKTIIVEYSSPNIAKPMHIGHLRSTIIGDALANVYEELGYKVIRWNYVGDWGTAIGKLIVAYKDLKDRIGKDGADEQFFGSDTTLGMMGNYVRYHEVYQDDDKARVEFKKLENGNKENVDLWKKIRKISLQELGILIYPSIGVDSKNMEFKGESDYEPELKSLIDGLISKGIAKESEGALIIELENLQPALLRKSDGATLYMTRDIASLEDRVKNYNPAKILYVVANQQTLHFQQLFAVAHKLNFNDPELVHVKFGMVLGEDGKKLATREGKVVPLLDVVNKIQEKARGLVKQVKLVNEEFNDDQAREIAKAVGIAALKYNDLSQHPYSDITFDWDAMLDFRGNSGPYLQYTYARLMSIIRQVDKIDDGDTGLLIEPTEIKIMKKLLDFPDVVIECSRLYTLNALALYLYELASASNQFYEKVRVIQDKNIKRRNARLLLIEATATVLKRGLNLLGIKVLERI</sequence>
<dbReference type="NCBIfam" id="TIGR00456">
    <property type="entry name" value="argS"/>
    <property type="match status" value="1"/>
</dbReference>
<dbReference type="EC" id="6.1.1.19" evidence="11"/>
<dbReference type="InterPro" id="IPR014729">
    <property type="entry name" value="Rossmann-like_a/b/a_fold"/>
</dbReference>
<feature type="short sequence motif" description="'HIGH' region" evidence="11">
    <location>
        <begin position="120"/>
        <end position="130"/>
    </location>
</feature>
<dbReference type="GO" id="GO:0006420">
    <property type="term" value="P:arginyl-tRNA aminoacylation"/>
    <property type="evidence" value="ECO:0007669"/>
    <property type="project" value="UniProtKB-UniRule"/>
</dbReference>
<dbReference type="FunFam" id="1.10.730.10:FF:000006">
    <property type="entry name" value="Arginyl-tRNA synthetase 2, mitochondrial"/>
    <property type="match status" value="1"/>
</dbReference>
<dbReference type="PANTHER" id="PTHR11956">
    <property type="entry name" value="ARGINYL-TRNA SYNTHETASE"/>
    <property type="match status" value="1"/>
</dbReference>
<name>A0A1F8EEG2_9BACT</name>
<dbReference type="SUPFAM" id="SSF47323">
    <property type="entry name" value="Anticodon-binding domain of a subclass of class I aminoacyl-tRNA synthetases"/>
    <property type="match status" value="1"/>
</dbReference>
<dbReference type="Pfam" id="PF05746">
    <property type="entry name" value="DALR_1"/>
    <property type="match status" value="1"/>
</dbReference>
<dbReference type="Gene3D" id="3.30.1360.70">
    <property type="entry name" value="Arginyl tRNA synthetase N-terminal domain"/>
    <property type="match status" value="1"/>
</dbReference>
<comment type="subcellular location">
    <subcellularLocation>
        <location evidence="1 11">Cytoplasm</location>
    </subcellularLocation>
</comment>
<evidence type="ECO:0000256" key="8">
    <source>
        <dbReference type="ARBA" id="ARBA00022917"/>
    </source>
</evidence>
<dbReference type="GO" id="GO:0005737">
    <property type="term" value="C:cytoplasm"/>
    <property type="evidence" value="ECO:0007669"/>
    <property type="project" value="UniProtKB-SubCell"/>
</dbReference>
<reference evidence="15 16" key="1">
    <citation type="journal article" date="2016" name="Nat. Commun.">
        <title>Thousands of microbial genomes shed light on interconnected biogeochemical processes in an aquifer system.</title>
        <authorList>
            <person name="Anantharaman K."/>
            <person name="Brown C.T."/>
            <person name="Hug L.A."/>
            <person name="Sharon I."/>
            <person name="Castelle C.J."/>
            <person name="Probst A.J."/>
            <person name="Thomas B.C."/>
            <person name="Singh A."/>
            <person name="Wilkins M.J."/>
            <person name="Karaoz U."/>
            <person name="Brodie E.L."/>
            <person name="Williams K.H."/>
            <person name="Hubbard S.S."/>
            <person name="Banfield J.F."/>
        </authorList>
    </citation>
    <scope>NUCLEOTIDE SEQUENCE [LARGE SCALE GENOMIC DNA]</scope>
</reference>
<comment type="similarity">
    <text evidence="2 11 12">Belongs to the class-I aminoacyl-tRNA synthetase family.</text>
</comment>
<evidence type="ECO:0000259" key="14">
    <source>
        <dbReference type="SMART" id="SM01016"/>
    </source>
</evidence>
<evidence type="ECO:0000313" key="16">
    <source>
        <dbReference type="Proteomes" id="UP000177594"/>
    </source>
</evidence>
<dbReference type="InterPro" id="IPR009080">
    <property type="entry name" value="tRNAsynth_Ia_anticodon-bd"/>
</dbReference>
<dbReference type="Gene3D" id="3.40.50.620">
    <property type="entry name" value="HUPs"/>
    <property type="match status" value="1"/>
</dbReference>
<dbReference type="InterPro" id="IPR001278">
    <property type="entry name" value="Arg-tRNA-ligase"/>
</dbReference>
<comment type="catalytic activity">
    <reaction evidence="10 11">
        <text>tRNA(Arg) + L-arginine + ATP = L-arginyl-tRNA(Arg) + AMP + diphosphate</text>
        <dbReference type="Rhea" id="RHEA:20301"/>
        <dbReference type="Rhea" id="RHEA-COMP:9658"/>
        <dbReference type="Rhea" id="RHEA-COMP:9673"/>
        <dbReference type="ChEBI" id="CHEBI:30616"/>
        <dbReference type="ChEBI" id="CHEBI:32682"/>
        <dbReference type="ChEBI" id="CHEBI:33019"/>
        <dbReference type="ChEBI" id="CHEBI:78442"/>
        <dbReference type="ChEBI" id="CHEBI:78513"/>
        <dbReference type="ChEBI" id="CHEBI:456215"/>
        <dbReference type="EC" id="6.1.1.19"/>
    </reaction>
</comment>
<dbReference type="GO" id="GO:0005524">
    <property type="term" value="F:ATP binding"/>
    <property type="evidence" value="ECO:0007669"/>
    <property type="project" value="UniProtKB-UniRule"/>
</dbReference>
<evidence type="ECO:0000256" key="1">
    <source>
        <dbReference type="ARBA" id="ARBA00004496"/>
    </source>
</evidence>
<evidence type="ECO:0000256" key="5">
    <source>
        <dbReference type="ARBA" id="ARBA00022598"/>
    </source>
</evidence>
<comment type="caution">
    <text evidence="15">The sequence shown here is derived from an EMBL/GenBank/DDBJ whole genome shotgun (WGS) entry which is preliminary data.</text>
</comment>
<dbReference type="HAMAP" id="MF_00123">
    <property type="entry name" value="Arg_tRNA_synth"/>
    <property type="match status" value="1"/>
</dbReference>
<dbReference type="AlphaFoldDB" id="A0A1F8EEG2"/>